<sequence length="312" mass="34510">MILELLSEVFPPKSHFEPQRDMPDLTGKVVIVTGGNNGIGKETVKELLKKNAKVYLAARSKERGEAAIKELYAATGKTAQFLELDLASLDKTTASAKEFMGKESALHILFNNAGVMKTPIEDLTADGYDLQWGTNTLGHAHFTLCLIPALVAGAGTSPDGKARVINVSSDAAYGSGINWETFRDGPERRKLSPLSLYFQSKFGNYVFSCELARRYGDQGIISNALSPGHIITDLQRNIPRIILTLTNWTRHPVDKGALTQLWAGTSPETLKFNGKWFVPWARERIFLGQTNEAELGPKLWNWVEEQRKGHLA</sequence>
<dbReference type="InterPro" id="IPR002347">
    <property type="entry name" value="SDR_fam"/>
</dbReference>
<dbReference type="PANTHER" id="PTHR43157">
    <property type="entry name" value="PHOSPHATIDYLINOSITOL-GLYCAN BIOSYNTHESIS CLASS F PROTEIN-RELATED"/>
    <property type="match status" value="1"/>
</dbReference>
<gene>
    <name evidence="2" type="ORF">M407DRAFT_78579</name>
</gene>
<dbReference type="Gene3D" id="3.40.50.720">
    <property type="entry name" value="NAD(P)-binding Rossmann-like Domain"/>
    <property type="match status" value="1"/>
</dbReference>
<name>A0A0C3QDT7_9AGAM</name>
<keyword evidence="3" id="KW-1185">Reference proteome</keyword>
<accession>A0A0C3QDT7</accession>
<evidence type="ECO:0000313" key="2">
    <source>
        <dbReference type="EMBL" id="KIO23044.1"/>
    </source>
</evidence>
<reference evidence="3" key="2">
    <citation type="submission" date="2015-01" db="EMBL/GenBank/DDBJ databases">
        <title>Evolutionary Origins and Diversification of the Mycorrhizal Mutualists.</title>
        <authorList>
            <consortium name="DOE Joint Genome Institute"/>
            <consortium name="Mycorrhizal Genomics Consortium"/>
            <person name="Kohler A."/>
            <person name="Kuo A."/>
            <person name="Nagy L.G."/>
            <person name="Floudas D."/>
            <person name="Copeland A."/>
            <person name="Barry K.W."/>
            <person name="Cichocki N."/>
            <person name="Veneault-Fourrey C."/>
            <person name="LaButti K."/>
            <person name="Lindquist E.A."/>
            <person name="Lipzen A."/>
            <person name="Lundell T."/>
            <person name="Morin E."/>
            <person name="Murat C."/>
            <person name="Riley R."/>
            <person name="Ohm R."/>
            <person name="Sun H."/>
            <person name="Tunlid A."/>
            <person name="Henrissat B."/>
            <person name="Grigoriev I.V."/>
            <person name="Hibbett D.S."/>
            <person name="Martin F."/>
        </authorList>
    </citation>
    <scope>NUCLEOTIDE SEQUENCE [LARGE SCALE GENOMIC DNA]</scope>
    <source>
        <strain evidence="3">MUT 4182</strain>
    </source>
</reference>
<proteinExistence type="predicted"/>
<evidence type="ECO:0000256" key="1">
    <source>
        <dbReference type="ARBA" id="ARBA00023002"/>
    </source>
</evidence>
<dbReference type="AlphaFoldDB" id="A0A0C3QDT7"/>
<dbReference type="GO" id="GO:0016491">
    <property type="term" value="F:oxidoreductase activity"/>
    <property type="evidence" value="ECO:0007669"/>
    <property type="project" value="UniProtKB-KW"/>
</dbReference>
<dbReference type="InterPro" id="IPR036291">
    <property type="entry name" value="NAD(P)-bd_dom_sf"/>
</dbReference>
<dbReference type="PRINTS" id="PR00081">
    <property type="entry name" value="GDHRDH"/>
</dbReference>
<protein>
    <recommendedName>
        <fullName evidence="4">NAD(P)-binding protein</fullName>
    </recommendedName>
</protein>
<dbReference type="Pfam" id="PF00106">
    <property type="entry name" value="adh_short"/>
    <property type="match status" value="1"/>
</dbReference>
<keyword evidence="1" id="KW-0560">Oxidoreductase</keyword>
<organism evidence="2 3">
    <name type="scientific">Tulasnella calospora MUT 4182</name>
    <dbReference type="NCBI Taxonomy" id="1051891"/>
    <lineage>
        <taxon>Eukaryota</taxon>
        <taxon>Fungi</taxon>
        <taxon>Dikarya</taxon>
        <taxon>Basidiomycota</taxon>
        <taxon>Agaricomycotina</taxon>
        <taxon>Agaricomycetes</taxon>
        <taxon>Cantharellales</taxon>
        <taxon>Tulasnellaceae</taxon>
        <taxon>Tulasnella</taxon>
    </lineage>
</organism>
<evidence type="ECO:0000313" key="3">
    <source>
        <dbReference type="Proteomes" id="UP000054248"/>
    </source>
</evidence>
<dbReference type="STRING" id="1051891.A0A0C3QDT7"/>
<dbReference type="SUPFAM" id="SSF51735">
    <property type="entry name" value="NAD(P)-binding Rossmann-fold domains"/>
    <property type="match status" value="1"/>
</dbReference>
<dbReference type="Proteomes" id="UP000054248">
    <property type="component" value="Unassembled WGS sequence"/>
</dbReference>
<dbReference type="OrthoDB" id="3170918at2759"/>
<reference evidence="2 3" key="1">
    <citation type="submission" date="2014-04" db="EMBL/GenBank/DDBJ databases">
        <authorList>
            <consortium name="DOE Joint Genome Institute"/>
            <person name="Kuo A."/>
            <person name="Girlanda M."/>
            <person name="Perotto S."/>
            <person name="Kohler A."/>
            <person name="Nagy L.G."/>
            <person name="Floudas D."/>
            <person name="Copeland A."/>
            <person name="Barry K.W."/>
            <person name="Cichocki N."/>
            <person name="Veneault-Fourrey C."/>
            <person name="LaButti K."/>
            <person name="Lindquist E.A."/>
            <person name="Lipzen A."/>
            <person name="Lundell T."/>
            <person name="Morin E."/>
            <person name="Murat C."/>
            <person name="Sun H."/>
            <person name="Tunlid A."/>
            <person name="Henrissat B."/>
            <person name="Grigoriev I.V."/>
            <person name="Hibbett D.S."/>
            <person name="Martin F."/>
            <person name="Nordberg H.P."/>
            <person name="Cantor M.N."/>
            <person name="Hua S.X."/>
        </authorList>
    </citation>
    <scope>NUCLEOTIDE SEQUENCE [LARGE SCALE GENOMIC DNA]</scope>
    <source>
        <strain evidence="2 3">MUT 4182</strain>
    </source>
</reference>
<dbReference type="EMBL" id="KN823094">
    <property type="protein sequence ID" value="KIO23044.1"/>
    <property type="molecule type" value="Genomic_DNA"/>
</dbReference>
<evidence type="ECO:0008006" key="4">
    <source>
        <dbReference type="Google" id="ProtNLM"/>
    </source>
</evidence>
<dbReference type="PANTHER" id="PTHR43157:SF31">
    <property type="entry name" value="PHOSPHATIDYLINOSITOL-GLYCAN BIOSYNTHESIS CLASS F PROTEIN"/>
    <property type="match status" value="1"/>
</dbReference>
<dbReference type="HOGENOM" id="CLU_010194_44_6_1"/>